<keyword evidence="3" id="KW-0413">Isomerase</keyword>
<organism evidence="3 4">
    <name type="scientific">Rubellimicrobium thermophilum DSM 16684</name>
    <dbReference type="NCBI Taxonomy" id="1123069"/>
    <lineage>
        <taxon>Bacteria</taxon>
        <taxon>Pseudomonadati</taxon>
        <taxon>Pseudomonadota</taxon>
        <taxon>Alphaproteobacteria</taxon>
        <taxon>Rhodobacterales</taxon>
        <taxon>Roseobacteraceae</taxon>
        <taxon>Rubellimicrobium</taxon>
    </lineage>
</organism>
<dbReference type="PATRIC" id="fig|1123069.3.peg.292"/>
<proteinExistence type="inferred from homology"/>
<dbReference type="RefSeq" id="WP_021096441.1">
    <property type="nucleotide sequence ID" value="NZ_KE557320.1"/>
</dbReference>
<accession>S9SMK9</accession>
<feature type="active site" description="Proton acceptor" evidence="2">
    <location>
        <position position="48"/>
    </location>
</feature>
<feature type="active site" description="Proton donor" evidence="2">
    <location>
        <position position="224"/>
    </location>
</feature>
<dbReference type="STRING" id="1123069.ruthe_00330"/>
<dbReference type="SUPFAM" id="SSF54506">
    <property type="entry name" value="Diaminopimelate epimerase-like"/>
    <property type="match status" value="1"/>
</dbReference>
<dbReference type="PANTHER" id="PTHR33442:SF5">
    <property type="entry name" value="BIFUNCTIONAL TRANS-3-HYDROXY-L-PROLINE DEHYDRATASE_2-EPIMERASE"/>
    <property type="match status" value="1"/>
</dbReference>
<comment type="similarity">
    <text evidence="1">Belongs to the proline racemase family.</text>
</comment>
<sequence>MTTACASSSLREPRGYPAHCCNLLVPPSHPEAQAGYIIMEQVEYPMMSGGNTIAVVTVLLETGIIPMQEPVTELTLEAPAGLIRVRADCAGGKVRAVTFRNVPAFAAHLDAVIDVPHLGKVTVDVGWGGMFYVIADVRQFRGLQLIPEHGREIARISAMIRQAAIEQLPVAHPDYPGVGITISQLSGPSDDPGADWKNAVTMATGPLDWDDPATWTGAIDRCPCGTGTCAKMAVLHAKGELPLGRDFRHQGILGTVYTGRLVEETRIGDRVAVVPTISGRAWISGFSTLVLDPEDPLPEGYRLGDIWA</sequence>
<dbReference type="PIRSF" id="PIRSF029792">
    <property type="entry name" value="Pro_racemase"/>
    <property type="match status" value="1"/>
</dbReference>
<dbReference type="EMBL" id="AOLV01000005">
    <property type="protein sequence ID" value="EPX87624.1"/>
    <property type="molecule type" value="Genomic_DNA"/>
</dbReference>
<evidence type="ECO:0000313" key="4">
    <source>
        <dbReference type="Proteomes" id="UP000015346"/>
    </source>
</evidence>
<dbReference type="Pfam" id="PF05544">
    <property type="entry name" value="Pro_racemase"/>
    <property type="match status" value="1"/>
</dbReference>
<dbReference type="Gene3D" id="3.10.310.10">
    <property type="entry name" value="Diaminopimelate Epimerase, Chain A, domain 1"/>
    <property type="match status" value="2"/>
</dbReference>
<dbReference type="GO" id="GO:0018112">
    <property type="term" value="F:proline racemase activity"/>
    <property type="evidence" value="ECO:0007669"/>
    <property type="project" value="UniProtKB-EC"/>
</dbReference>
<dbReference type="HOGENOM" id="CLU_036729_2_0_5"/>
<evidence type="ECO:0000256" key="1">
    <source>
        <dbReference type="ARBA" id="ARBA00007529"/>
    </source>
</evidence>
<comment type="caution">
    <text evidence="3">The sequence shown here is derived from an EMBL/GenBank/DDBJ whole genome shotgun (WGS) entry which is preliminary data.</text>
</comment>
<dbReference type="SFLD" id="SFLDS00028">
    <property type="entry name" value="Proline_Racemase"/>
    <property type="match status" value="1"/>
</dbReference>
<evidence type="ECO:0000256" key="2">
    <source>
        <dbReference type="PIRSR" id="PIRSR029792-1"/>
    </source>
</evidence>
<dbReference type="Proteomes" id="UP000015346">
    <property type="component" value="Unassembled WGS sequence"/>
</dbReference>
<protein>
    <submittedName>
        <fullName evidence="3">Proline racemase</fullName>
        <ecNumber evidence="3">5.1.1.4</ecNumber>
    </submittedName>
</protein>
<dbReference type="InterPro" id="IPR008794">
    <property type="entry name" value="Pro_racemase_fam"/>
</dbReference>
<dbReference type="GO" id="GO:0047580">
    <property type="term" value="F:4-hydroxyproline epimerase activity"/>
    <property type="evidence" value="ECO:0007669"/>
    <property type="project" value="TreeGrafter"/>
</dbReference>
<evidence type="ECO:0000313" key="3">
    <source>
        <dbReference type="EMBL" id="EPX87624.1"/>
    </source>
</evidence>
<gene>
    <name evidence="3" type="ORF">ruthe_00330</name>
</gene>
<reference evidence="3 4" key="1">
    <citation type="journal article" date="2013" name="Stand. Genomic Sci.">
        <title>Genome sequence of the reddish-pigmented Rubellimicrobium thermophilum type strain (DSM 16684(T)), a member of the Roseobacter clade.</title>
        <authorList>
            <person name="Fiebig A."/>
            <person name="Riedel T."/>
            <person name="Gronow S."/>
            <person name="Petersen J."/>
            <person name="Klenk H.P."/>
            <person name="Goker M."/>
        </authorList>
    </citation>
    <scope>NUCLEOTIDE SEQUENCE [LARGE SCALE GENOMIC DNA]</scope>
    <source>
        <strain evidence="3 4">DSM 16684</strain>
    </source>
</reference>
<keyword evidence="4" id="KW-1185">Reference proteome</keyword>
<name>S9SMK9_9RHOB</name>
<dbReference type="EC" id="5.1.1.4" evidence="3"/>
<dbReference type="PANTHER" id="PTHR33442">
    <property type="entry name" value="TRANS-3-HYDROXY-L-PROLINE DEHYDRATASE"/>
    <property type="match status" value="1"/>
</dbReference>
<dbReference type="AlphaFoldDB" id="S9SMK9"/>